<evidence type="ECO:0000313" key="2">
    <source>
        <dbReference type="Proteomes" id="UP000431901"/>
    </source>
</evidence>
<accession>A0A6I4W1X9</accession>
<dbReference type="EMBL" id="WUTW01000002">
    <property type="protein sequence ID" value="MXQ64579.1"/>
    <property type="molecule type" value="Genomic_DNA"/>
</dbReference>
<evidence type="ECO:0000313" key="1">
    <source>
        <dbReference type="EMBL" id="MXQ64579.1"/>
    </source>
</evidence>
<keyword evidence="2" id="KW-1185">Reference proteome</keyword>
<dbReference type="OrthoDB" id="5572373at2"/>
<reference evidence="1 2" key="1">
    <citation type="submission" date="2019-12" db="EMBL/GenBank/DDBJ databases">
        <title>Nocardia macrotermitis sp. nov. and Nocardia aurantia sp. nov., isolated from the gut of the fungus growing-termite Macrotermes natalensis.</title>
        <authorList>
            <person name="Christine B."/>
            <person name="Rene B."/>
        </authorList>
    </citation>
    <scope>NUCLEOTIDE SEQUENCE [LARGE SCALE GENOMIC DNA]</scope>
    <source>
        <strain evidence="1 2">DSM 102126</strain>
    </source>
</reference>
<dbReference type="SUPFAM" id="SSF160631">
    <property type="entry name" value="SMI1/KNR4-like"/>
    <property type="match status" value="1"/>
</dbReference>
<organism evidence="1 2">
    <name type="scientific">Actinomadura rayongensis</name>
    <dbReference type="NCBI Taxonomy" id="1429076"/>
    <lineage>
        <taxon>Bacteria</taxon>
        <taxon>Bacillati</taxon>
        <taxon>Actinomycetota</taxon>
        <taxon>Actinomycetes</taxon>
        <taxon>Streptosporangiales</taxon>
        <taxon>Thermomonosporaceae</taxon>
        <taxon>Actinomadura</taxon>
    </lineage>
</organism>
<dbReference type="Proteomes" id="UP000431901">
    <property type="component" value="Unassembled WGS sequence"/>
</dbReference>
<protein>
    <recommendedName>
        <fullName evidence="3">SMI1/KNR4 family protein</fullName>
    </recommendedName>
</protein>
<name>A0A6I4W1X9_9ACTN</name>
<sequence>MPLPASLVDFIGPPVAPPAPVDWQEVVQVLGTDLPSDYKELADKYPLLFINEWIPVTHPATPEPPRNPYNLTSLQEGAITQSRFVLDIEPEALEIYDPRARQTSRRDLPERKMPFAAYPEPGGLMYWGLAENNTMCCWHTEGHPDDWTIVTVYGRIAWQDLGGITSFLADLVTGRVRCPLFPDDCINLGDETVQIFD</sequence>
<proteinExistence type="predicted"/>
<comment type="caution">
    <text evidence="1">The sequence shown here is derived from an EMBL/GenBank/DDBJ whole genome shotgun (WGS) entry which is preliminary data.</text>
</comment>
<evidence type="ECO:0008006" key="3">
    <source>
        <dbReference type="Google" id="ProtNLM"/>
    </source>
</evidence>
<dbReference type="InterPro" id="IPR037883">
    <property type="entry name" value="Knr4/Smi1-like_sf"/>
</dbReference>
<dbReference type="RefSeq" id="WP_161102792.1">
    <property type="nucleotide sequence ID" value="NZ_JBHLYI010000001.1"/>
</dbReference>
<gene>
    <name evidence="1" type="ORF">GQ466_11075</name>
</gene>
<dbReference type="AlphaFoldDB" id="A0A6I4W1X9"/>